<reference evidence="1" key="2">
    <citation type="submission" date="2020-09" db="EMBL/GenBank/DDBJ databases">
        <authorList>
            <person name="Sun Q."/>
            <person name="Zhou Y."/>
        </authorList>
    </citation>
    <scope>NUCLEOTIDE SEQUENCE</scope>
    <source>
        <strain evidence="1">CGMCC 1.8984</strain>
    </source>
</reference>
<keyword evidence="2" id="KW-1185">Reference proteome</keyword>
<gene>
    <name evidence="1" type="ORF">GCM10011372_36360</name>
</gene>
<organism evidence="1 2">
    <name type="scientific">Agromyces bauzanensis</name>
    <dbReference type="NCBI Taxonomy" id="1308924"/>
    <lineage>
        <taxon>Bacteria</taxon>
        <taxon>Bacillati</taxon>
        <taxon>Actinomycetota</taxon>
        <taxon>Actinomycetes</taxon>
        <taxon>Micrococcales</taxon>
        <taxon>Microbacteriaceae</taxon>
        <taxon>Agromyces</taxon>
    </lineage>
</organism>
<comment type="caution">
    <text evidence="1">The sequence shown here is derived from an EMBL/GenBank/DDBJ whole genome shotgun (WGS) entry which is preliminary data.</text>
</comment>
<proteinExistence type="predicted"/>
<dbReference type="EMBL" id="BMMD01000050">
    <property type="protein sequence ID" value="GGJ94808.1"/>
    <property type="molecule type" value="Genomic_DNA"/>
</dbReference>
<sequence>MASEPRTRTARARAEEALVRFALLTGEHTTEFVVIGGLNPDFLAPTAPHPHLGTTDVDLLFELGFVYDRDELDFGWLDRALVAGGFTAVGTAAGWQWTGVLGDALVRLDLLCDVYDSPGQPIHLPGAAEATAQNLIGPAAALHNPVERELDVPDTVIADMPEAPDHVRLRFASLGGYIAAKSAAFMSREKGKDAYDLAFVIMYGSGGPRTAASASAATEVPPYREPIAATITSAVTRLADAESPWIDIVVQELHLAGDESDDDQLRTDILRSAAQFLASYTQLRD</sequence>
<evidence type="ECO:0000313" key="1">
    <source>
        <dbReference type="EMBL" id="GGJ94808.1"/>
    </source>
</evidence>
<dbReference type="RefSeq" id="WP_188744806.1">
    <property type="nucleotide sequence ID" value="NZ_BAABFW010000082.1"/>
</dbReference>
<dbReference type="Proteomes" id="UP000636956">
    <property type="component" value="Unassembled WGS sequence"/>
</dbReference>
<name>A0A917PWE8_9MICO</name>
<reference evidence="1" key="1">
    <citation type="journal article" date="2014" name="Int. J. Syst. Evol. Microbiol.">
        <title>Complete genome sequence of Corynebacterium casei LMG S-19264T (=DSM 44701T), isolated from a smear-ripened cheese.</title>
        <authorList>
            <consortium name="US DOE Joint Genome Institute (JGI-PGF)"/>
            <person name="Walter F."/>
            <person name="Albersmeier A."/>
            <person name="Kalinowski J."/>
            <person name="Ruckert C."/>
        </authorList>
    </citation>
    <scope>NUCLEOTIDE SEQUENCE</scope>
    <source>
        <strain evidence="1">CGMCC 1.8984</strain>
    </source>
</reference>
<dbReference type="AlphaFoldDB" id="A0A917PWE8"/>
<accession>A0A917PWE8</accession>
<evidence type="ECO:0000313" key="2">
    <source>
        <dbReference type="Proteomes" id="UP000636956"/>
    </source>
</evidence>
<protein>
    <submittedName>
        <fullName evidence="1">Uncharacterized protein</fullName>
    </submittedName>
</protein>